<protein>
    <recommendedName>
        <fullName evidence="3">Toxin-antitoxin system HicB family antitoxin</fullName>
    </recommendedName>
</protein>
<evidence type="ECO:0008006" key="3">
    <source>
        <dbReference type="Google" id="ProtNLM"/>
    </source>
</evidence>
<reference evidence="1" key="1">
    <citation type="submission" date="2009-01" db="EMBL/GenBank/DDBJ databases">
        <title>Complete sequence of Anaeromyxobacter dehalogenans 2CP-1.</title>
        <authorList>
            <consortium name="US DOE Joint Genome Institute"/>
            <person name="Lucas S."/>
            <person name="Copeland A."/>
            <person name="Lapidus A."/>
            <person name="Glavina del Rio T."/>
            <person name="Dalin E."/>
            <person name="Tice H."/>
            <person name="Bruce D."/>
            <person name="Goodwin L."/>
            <person name="Pitluck S."/>
            <person name="Saunders E."/>
            <person name="Brettin T."/>
            <person name="Detter J.C."/>
            <person name="Han C."/>
            <person name="Larimer F."/>
            <person name="Land M."/>
            <person name="Hauser L."/>
            <person name="Kyrpides N."/>
            <person name="Ovchinnikova G."/>
            <person name="Beliaev A.S."/>
            <person name="Richardson P."/>
        </authorList>
    </citation>
    <scope>NUCLEOTIDE SEQUENCE</scope>
    <source>
        <strain evidence="1">2CP-1</strain>
    </source>
</reference>
<dbReference type="AlphaFoldDB" id="B8J6P4"/>
<dbReference type="HOGENOM" id="CLU_2663032_0_0_7"/>
<dbReference type="KEGG" id="acp:A2cp1_3690"/>
<keyword evidence="2" id="KW-1185">Reference proteome</keyword>
<sequence length="75" mass="8603">MTERRRPGRPRKHGAHKVVTCRLPLELHRALGHLAVDRGVPLNDIIVEGLRDFWARSPDRKKYAHLLPHLSGQAE</sequence>
<name>B8J6P4_ANAD2</name>
<proteinExistence type="predicted"/>
<organism evidence="1 2">
    <name type="scientific">Anaeromyxobacter dehalogenans (strain ATCC BAA-258 / DSM 21875 / 2CP-1)</name>
    <dbReference type="NCBI Taxonomy" id="455488"/>
    <lineage>
        <taxon>Bacteria</taxon>
        <taxon>Pseudomonadati</taxon>
        <taxon>Myxococcota</taxon>
        <taxon>Myxococcia</taxon>
        <taxon>Myxococcales</taxon>
        <taxon>Cystobacterineae</taxon>
        <taxon>Anaeromyxobacteraceae</taxon>
        <taxon>Anaeromyxobacter</taxon>
    </lineage>
</organism>
<dbReference type="EMBL" id="CP001359">
    <property type="protein sequence ID" value="ACL67016.1"/>
    <property type="molecule type" value="Genomic_DNA"/>
</dbReference>
<evidence type="ECO:0000313" key="1">
    <source>
        <dbReference type="EMBL" id="ACL67016.1"/>
    </source>
</evidence>
<evidence type="ECO:0000313" key="2">
    <source>
        <dbReference type="Proteomes" id="UP000007089"/>
    </source>
</evidence>
<dbReference type="Proteomes" id="UP000007089">
    <property type="component" value="Chromosome"/>
</dbReference>
<accession>B8J6P4</accession>
<gene>
    <name evidence="1" type="ordered locus">A2cp1_3690</name>
</gene>